<dbReference type="InterPro" id="IPR029058">
    <property type="entry name" value="AB_hydrolase_fold"/>
</dbReference>
<dbReference type="InterPro" id="IPR000073">
    <property type="entry name" value="AB_hydrolase_1"/>
</dbReference>
<dbReference type="SUPFAM" id="SSF53474">
    <property type="entry name" value="alpha/beta-Hydrolases"/>
    <property type="match status" value="1"/>
</dbReference>
<dbReference type="Gene3D" id="3.40.50.1820">
    <property type="entry name" value="alpha/beta hydrolase"/>
    <property type="match status" value="1"/>
</dbReference>
<dbReference type="InterPro" id="IPR050266">
    <property type="entry name" value="AB_hydrolase_sf"/>
</dbReference>
<proteinExistence type="predicted"/>
<evidence type="ECO:0000256" key="1">
    <source>
        <dbReference type="ARBA" id="ARBA00022801"/>
    </source>
</evidence>
<dbReference type="EMBL" id="AP019308">
    <property type="protein sequence ID" value="BBH22703.1"/>
    <property type="molecule type" value="Genomic_DNA"/>
</dbReference>
<name>A0A3G9JCN3_9BACL</name>
<evidence type="ECO:0000313" key="3">
    <source>
        <dbReference type="Proteomes" id="UP000275368"/>
    </source>
</evidence>
<dbReference type="GO" id="GO:0016020">
    <property type="term" value="C:membrane"/>
    <property type="evidence" value="ECO:0007669"/>
    <property type="project" value="TreeGrafter"/>
</dbReference>
<dbReference type="Proteomes" id="UP000275368">
    <property type="component" value="Chromosome"/>
</dbReference>
<dbReference type="OrthoDB" id="9773293at2"/>
<dbReference type="PRINTS" id="PR00111">
    <property type="entry name" value="ABHYDROLASE"/>
</dbReference>
<dbReference type="PANTHER" id="PTHR43798:SF31">
    <property type="entry name" value="AB HYDROLASE SUPERFAMILY PROTEIN YCLE"/>
    <property type="match status" value="1"/>
</dbReference>
<sequence length="274" mass="31090">MHAYIEVERGVRIYVEEIGQGKPVLFIHGWPINHKMYEYQINVLPHYGYRCIRVDLRGFGKSDAPWQGYNYNRMADDIRIVVEALRIENATLVGFSMGGAIAIRYITRHAAYRMSLLILASAAAPSFIQRPDFPYGLPREEVNALIASTYVDRPKMVDDFGKNFFASSISEPFRSWFNGLGVEASSIGTIRGLEALRDEDLRGDLPYVQLPTTILYGMLDKICPYPLAELLHRGIQHSRIVPFGHSGHGVFYDELEKFNGELLTALNRVTAKPY</sequence>
<accession>A0A3G9JCN3</accession>
<evidence type="ECO:0000313" key="2">
    <source>
        <dbReference type="EMBL" id="BBH22703.1"/>
    </source>
</evidence>
<keyword evidence="3" id="KW-1185">Reference proteome</keyword>
<dbReference type="PANTHER" id="PTHR43798">
    <property type="entry name" value="MONOACYLGLYCEROL LIPASE"/>
    <property type="match status" value="1"/>
</dbReference>
<reference evidence="2 3" key="1">
    <citation type="submission" date="2018-11" db="EMBL/GenBank/DDBJ databases">
        <title>Complete genome sequence of Paenibacillus baekrokdamisoli strain KCTC 33723.</title>
        <authorList>
            <person name="Kang S.W."/>
            <person name="Lee K.C."/>
            <person name="Kim K.K."/>
            <person name="Kim J.S."/>
            <person name="Kim D.S."/>
            <person name="Ko S.H."/>
            <person name="Yang S.H."/>
            <person name="Lee J.S."/>
        </authorList>
    </citation>
    <scope>NUCLEOTIDE SEQUENCE [LARGE SCALE GENOMIC DNA]</scope>
    <source>
        <strain evidence="2 3">KCTC 33723</strain>
    </source>
</reference>
<dbReference type="AlphaFoldDB" id="A0A3G9JCN3"/>
<protein>
    <submittedName>
        <fullName evidence="2">AB hydrolase superfamily protein YisY</fullName>
    </submittedName>
</protein>
<gene>
    <name evidence="2" type="primary">yisY</name>
    <name evidence="2" type="ORF">Back11_40480</name>
</gene>
<organism evidence="2 3">
    <name type="scientific">Paenibacillus baekrokdamisoli</name>
    <dbReference type="NCBI Taxonomy" id="1712516"/>
    <lineage>
        <taxon>Bacteria</taxon>
        <taxon>Bacillati</taxon>
        <taxon>Bacillota</taxon>
        <taxon>Bacilli</taxon>
        <taxon>Bacillales</taxon>
        <taxon>Paenibacillaceae</taxon>
        <taxon>Paenibacillus</taxon>
    </lineage>
</organism>
<dbReference type="KEGG" id="pbk:Back11_40480"/>
<dbReference type="GO" id="GO:0016787">
    <property type="term" value="F:hydrolase activity"/>
    <property type="evidence" value="ECO:0007669"/>
    <property type="project" value="UniProtKB-KW"/>
</dbReference>
<dbReference type="Pfam" id="PF00561">
    <property type="entry name" value="Abhydrolase_1"/>
    <property type="match status" value="1"/>
</dbReference>
<keyword evidence="1 2" id="KW-0378">Hydrolase</keyword>
<dbReference type="RefSeq" id="WP_125661230.1">
    <property type="nucleotide sequence ID" value="NZ_AP019308.1"/>
</dbReference>